<evidence type="ECO:0000256" key="1">
    <source>
        <dbReference type="ARBA" id="ARBA00022737"/>
    </source>
</evidence>
<comment type="caution">
    <text evidence="3">The sequence shown here is derived from an EMBL/GenBank/DDBJ whole genome shotgun (WGS) entry which is preliminary data.</text>
</comment>
<reference evidence="3" key="1">
    <citation type="submission" date="2020-11" db="EMBL/GenBank/DDBJ databases">
        <authorList>
            <person name="Whitehead M."/>
        </authorList>
    </citation>
    <scope>NUCLEOTIDE SEQUENCE</scope>
    <source>
        <strain evidence="3">EGII</strain>
    </source>
</reference>
<proteinExistence type="predicted"/>
<dbReference type="Proteomes" id="UP000606786">
    <property type="component" value="Unassembled WGS sequence"/>
</dbReference>
<dbReference type="SUPFAM" id="SSF48371">
    <property type="entry name" value="ARM repeat"/>
    <property type="match status" value="1"/>
</dbReference>
<dbReference type="InterPro" id="IPR058584">
    <property type="entry name" value="IMB1_TNPO1-like_TPR"/>
</dbReference>
<evidence type="ECO:0000313" key="4">
    <source>
        <dbReference type="Proteomes" id="UP000606786"/>
    </source>
</evidence>
<feature type="domain" description="Importin subunit beta-1/Transportin-1-like TPR repeats" evidence="2">
    <location>
        <begin position="1"/>
        <end position="155"/>
    </location>
</feature>
<organism evidence="3 4">
    <name type="scientific">Ceratitis capitata</name>
    <name type="common">Mediterranean fruit fly</name>
    <name type="synonym">Tephritis capitata</name>
    <dbReference type="NCBI Taxonomy" id="7213"/>
    <lineage>
        <taxon>Eukaryota</taxon>
        <taxon>Metazoa</taxon>
        <taxon>Ecdysozoa</taxon>
        <taxon>Arthropoda</taxon>
        <taxon>Hexapoda</taxon>
        <taxon>Insecta</taxon>
        <taxon>Pterygota</taxon>
        <taxon>Neoptera</taxon>
        <taxon>Endopterygota</taxon>
        <taxon>Diptera</taxon>
        <taxon>Brachycera</taxon>
        <taxon>Muscomorpha</taxon>
        <taxon>Tephritoidea</taxon>
        <taxon>Tephritidae</taxon>
        <taxon>Ceratitis</taxon>
        <taxon>Ceratitis</taxon>
    </lineage>
</organism>
<dbReference type="InterPro" id="IPR011989">
    <property type="entry name" value="ARM-like"/>
</dbReference>
<dbReference type="InterPro" id="IPR016024">
    <property type="entry name" value="ARM-type_fold"/>
</dbReference>
<keyword evidence="1" id="KW-0677">Repeat</keyword>
<dbReference type="Gene3D" id="1.25.10.10">
    <property type="entry name" value="Leucine-rich Repeat Variant"/>
    <property type="match status" value="1"/>
</dbReference>
<name>A0A811UDN3_CERCA</name>
<dbReference type="OrthoDB" id="10263328at2759"/>
<dbReference type="AlphaFoldDB" id="A0A811UDN3"/>
<keyword evidence="4" id="KW-1185">Reference proteome</keyword>
<dbReference type="EMBL" id="CAJHJT010000012">
    <property type="protein sequence ID" value="CAD6996974.1"/>
    <property type="molecule type" value="Genomic_DNA"/>
</dbReference>
<sequence>MTLLLANLSEPTLHRSVKPQILSAFGDMALSIGSEFVKYLNVVLDMLNAASRLQVDQNSYDMMEYLNELRESVLEAYTGIIQGLKGLEQQPHPDVFHLESHLPNITAFIKRIAVEGDISDSMVASAAGFIGDLCTAFGPRLYPLLEDGTISQFLADGKRSKAARTKSLCNWPRRKLRNYAMAKEFLSKIILGQIK</sequence>
<gene>
    <name evidence="3" type="ORF">CCAP1982_LOCUS5639</name>
</gene>
<dbReference type="Pfam" id="PF25574">
    <property type="entry name" value="TPR_IMB1"/>
    <property type="match status" value="1"/>
</dbReference>
<accession>A0A811UDN3</accession>
<protein>
    <submittedName>
        <fullName evidence="3">(Mediterranean fruit fly) hypothetical protein</fullName>
    </submittedName>
</protein>
<evidence type="ECO:0000259" key="2">
    <source>
        <dbReference type="Pfam" id="PF25574"/>
    </source>
</evidence>
<evidence type="ECO:0000313" key="3">
    <source>
        <dbReference type="EMBL" id="CAD6996974.1"/>
    </source>
</evidence>